<dbReference type="AlphaFoldDB" id="A0A382C1F3"/>
<organism evidence="1">
    <name type="scientific">marine metagenome</name>
    <dbReference type="NCBI Taxonomy" id="408172"/>
    <lineage>
        <taxon>unclassified sequences</taxon>
        <taxon>metagenomes</taxon>
        <taxon>ecological metagenomes</taxon>
    </lineage>
</organism>
<gene>
    <name evidence="1" type="ORF">METZ01_LOCUS172543</name>
</gene>
<reference evidence="1" key="1">
    <citation type="submission" date="2018-05" db="EMBL/GenBank/DDBJ databases">
        <authorList>
            <person name="Lanie J.A."/>
            <person name="Ng W.-L."/>
            <person name="Kazmierczak K.M."/>
            <person name="Andrzejewski T.M."/>
            <person name="Davidsen T.M."/>
            <person name="Wayne K.J."/>
            <person name="Tettelin H."/>
            <person name="Glass J.I."/>
            <person name="Rusch D."/>
            <person name="Podicherti R."/>
            <person name="Tsui H.-C.T."/>
            <person name="Winkler M.E."/>
        </authorList>
    </citation>
    <scope>NUCLEOTIDE SEQUENCE</scope>
</reference>
<proteinExistence type="predicted"/>
<dbReference type="EMBL" id="UINC01032284">
    <property type="protein sequence ID" value="SVB19689.1"/>
    <property type="molecule type" value="Genomic_DNA"/>
</dbReference>
<protein>
    <submittedName>
        <fullName evidence="1">Uncharacterized protein</fullName>
    </submittedName>
</protein>
<evidence type="ECO:0000313" key="1">
    <source>
        <dbReference type="EMBL" id="SVB19689.1"/>
    </source>
</evidence>
<accession>A0A382C1F3</accession>
<sequence>VNLLAVYSLSFLVERTIVPNVEHINNLGVFEGLAGVARIGLMFNE</sequence>
<name>A0A382C1F3_9ZZZZ</name>
<feature type="non-terminal residue" evidence="1">
    <location>
        <position position="1"/>
    </location>
</feature>